<dbReference type="InterPro" id="IPR029787">
    <property type="entry name" value="Nucleotide_cyclase"/>
</dbReference>
<name>A0ABT9PW84_9HYPH</name>
<evidence type="ECO:0000259" key="3">
    <source>
        <dbReference type="PROSITE" id="PS50887"/>
    </source>
</evidence>
<dbReference type="InterPro" id="IPR000700">
    <property type="entry name" value="PAS-assoc_C"/>
</dbReference>
<sequence>MFGLPEDQVHGVSIRHLTHGEDVQRDFELRDEILSGARESYTVEKRYIRLNETTLHARTTVIAMLEGDGRGYQYVSQIEDISNEKEADRQLKERAAQLELAMHAINGGFWHMDVRASNFQTSKRLAEFIAGEGAMPLNLEAYLKRVHVGDEDQADLSALLRGDIYKSVAQYRLDTIDGERWIRCDRRLLRDDQGKPMRIVGVAMDFTEEHRRLDELERSSQTDTLTGLLNRRGLQARYPSMSSYSGYALFTIDLDGFKQINDTLGHATGDAVLVETAARLLATVRETDLVCRTGGDEFVVIIAAARDQAQDVAGRIVGCLEAPINSVPQGASVSASVGGVWSAERPERSTTSSRYKPLRGQSRREKSVDPL</sequence>
<gene>
    <name evidence="4" type="ORF">J2T09_003508</name>
</gene>
<evidence type="ECO:0000313" key="4">
    <source>
        <dbReference type="EMBL" id="MDP9838736.1"/>
    </source>
</evidence>
<feature type="region of interest" description="Disordered" evidence="1">
    <location>
        <begin position="338"/>
        <end position="371"/>
    </location>
</feature>
<dbReference type="Pfam" id="PF13426">
    <property type="entry name" value="PAS_9"/>
    <property type="match status" value="1"/>
</dbReference>
<dbReference type="InterPro" id="IPR000160">
    <property type="entry name" value="GGDEF_dom"/>
</dbReference>
<dbReference type="Proteomes" id="UP001241472">
    <property type="component" value="Unassembled WGS sequence"/>
</dbReference>
<protein>
    <submittedName>
        <fullName evidence="4">Diguanylate cyclase (GGDEF)-like protein/PAS domain S-box-containing protein</fullName>
    </submittedName>
</protein>
<comment type="caution">
    <text evidence="4">The sequence shown here is derived from an EMBL/GenBank/DDBJ whole genome shotgun (WGS) entry which is preliminary data.</text>
</comment>
<dbReference type="Gene3D" id="3.30.70.270">
    <property type="match status" value="1"/>
</dbReference>
<dbReference type="SUPFAM" id="SSF55785">
    <property type="entry name" value="PYP-like sensor domain (PAS domain)"/>
    <property type="match status" value="2"/>
</dbReference>
<dbReference type="CDD" id="cd00130">
    <property type="entry name" value="PAS"/>
    <property type="match status" value="1"/>
</dbReference>
<dbReference type="PROSITE" id="PS50887">
    <property type="entry name" value="GGDEF"/>
    <property type="match status" value="1"/>
</dbReference>
<dbReference type="SMART" id="SM00086">
    <property type="entry name" value="PAC"/>
    <property type="match status" value="2"/>
</dbReference>
<evidence type="ECO:0000313" key="5">
    <source>
        <dbReference type="Proteomes" id="UP001241472"/>
    </source>
</evidence>
<dbReference type="InterPro" id="IPR001610">
    <property type="entry name" value="PAC"/>
</dbReference>
<dbReference type="InterPro" id="IPR052155">
    <property type="entry name" value="Biofilm_reg_signaling"/>
</dbReference>
<dbReference type="PANTHER" id="PTHR44757:SF2">
    <property type="entry name" value="BIOFILM ARCHITECTURE MAINTENANCE PROTEIN MBAA"/>
    <property type="match status" value="1"/>
</dbReference>
<dbReference type="Pfam" id="PF00990">
    <property type="entry name" value="GGDEF"/>
    <property type="match status" value="1"/>
</dbReference>
<feature type="domain" description="PAC" evidence="2">
    <location>
        <begin position="41"/>
        <end position="93"/>
    </location>
</feature>
<keyword evidence="5" id="KW-1185">Reference proteome</keyword>
<organism evidence="4 5">
    <name type="scientific">Neorhizobium huautlense</name>
    <dbReference type="NCBI Taxonomy" id="67774"/>
    <lineage>
        <taxon>Bacteria</taxon>
        <taxon>Pseudomonadati</taxon>
        <taxon>Pseudomonadota</taxon>
        <taxon>Alphaproteobacteria</taxon>
        <taxon>Hyphomicrobiales</taxon>
        <taxon>Rhizobiaceae</taxon>
        <taxon>Rhizobium/Agrobacterium group</taxon>
        <taxon>Neorhizobium</taxon>
    </lineage>
</organism>
<dbReference type="InterPro" id="IPR043128">
    <property type="entry name" value="Rev_trsase/Diguanyl_cyclase"/>
</dbReference>
<dbReference type="InterPro" id="IPR000014">
    <property type="entry name" value="PAS"/>
</dbReference>
<evidence type="ECO:0000259" key="2">
    <source>
        <dbReference type="PROSITE" id="PS50113"/>
    </source>
</evidence>
<dbReference type="InterPro" id="IPR035965">
    <property type="entry name" value="PAS-like_dom_sf"/>
</dbReference>
<dbReference type="SMART" id="SM00267">
    <property type="entry name" value="GGDEF"/>
    <property type="match status" value="1"/>
</dbReference>
<accession>A0ABT9PW84</accession>
<dbReference type="SUPFAM" id="SSF55073">
    <property type="entry name" value="Nucleotide cyclase"/>
    <property type="match status" value="1"/>
</dbReference>
<dbReference type="EMBL" id="JAUSRF010000011">
    <property type="protein sequence ID" value="MDP9838736.1"/>
    <property type="molecule type" value="Genomic_DNA"/>
</dbReference>
<dbReference type="NCBIfam" id="TIGR00229">
    <property type="entry name" value="sensory_box"/>
    <property type="match status" value="1"/>
</dbReference>
<feature type="domain" description="GGDEF" evidence="3">
    <location>
        <begin position="245"/>
        <end position="371"/>
    </location>
</feature>
<proteinExistence type="predicted"/>
<reference evidence="4 5" key="1">
    <citation type="submission" date="2023-07" db="EMBL/GenBank/DDBJ databases">
        <title>Sorghum-associated microbial communities from plants grown in Nebraska, USA.</title>
        <authorList>
            <person name="Schachtman D."/>
        </authorList>
    </citation>
    <scope>NUCLEOTIDE SEQUENCE [LARGE SCALE GENOMIC DNA]</scope>
    <source>
        <strain evidence="4 5">DS1307</strain>
    </source>
</reference>
<evidence type="ECO:0000256" key="1">
    <source>
        <dbReference type="SAM" id="MobiDB-lite"/>
    </source>
</evidence>
<dbReference type="Gene3D" id="3.30.450.20">
    <property type="entry name" value="PAS domain"/>
    <property type="match status" value="2"/>
</dbReference>
<dbReference type="CDD" id="cd01949">
    <property type="entry name" value="GGDEF"/>
    <property type="match status" value="1"/>
</dbReference>
<feature type="compositionally biased region" description="Basic and acidic residues" evidence="1">
    <location>
        <begin position="362"/>
        <end position="371"/>
    </location>
</feature>
<dbReference type="PANTHER" id="PTHR44757">
    <property type="entry name" value="DIGUANYLATE CYCLASE DGCP"/>
    <property type="match status" value="1"/>
</dbReference>
<dbReference type="PROSITE" id="PS50113">
    <property type="entry name" value="PAC"/>
    <property type="match status" value="1"/>
</dbReference>
<dbReference type="NCBIfam" id="TIGR00254">
    <property type="entry name" value="GGDEF"/>
    <property type="match status" value="1"/>
</dbReference>